<dbReference type="InterPro" id="IPR019775">
    <property type="entry name" value="WD40_repeat_CS"/>
</dbReference>
<name>A0A3M7RAW6_BRAPC</name>
<accession>A0A3M7RAW6</accession>
<dbReference type="InterPro" id="IPR015943">
    <property type="entry name" value="WD40/YVTN_repeat-like_dom_sf"/>
</dbReference>
<dbReference type="SMART" id="SM00320">
    <property type="entry name" value="WD40"/>
    <property type="match status" value="6"/>
</dbReference>
<sequence>MNDEYKYFILERVAEFFDKKSSGANISFSRQATLKIYENIPPKMKAEKEIINNFNNLKLKIELKKESLKHNVDEYFNYLIEQCQRIQNNCLNELAISKFDPESIERINNSPSLIESKFDQIDLGLKEIFGEINFCDKHSREFFKVPNLELLKQKFVIDAHKFNVLSIKFSEEKIVSSGADFLVKVWDQKANFSLKKSIKIDSLVKLFDVYESELTIGCKNGIILIYDLNDGQLKNKINGSQRPVTSILNIDKETLVIGDEDGLIRVINKVNKCLILAKNAHKKSVLCLRLVNSEEILSGSSDKHIRLWNLKSGECLRSFDLHDYAVYCIEILDDKRFISCSWDKSIKIWDKLTGSCIKSLEGHKGPVRWIELLDNEEILSCSDDGTIKHWVDGKCHSTLIVNCGPLNCFKILKNGQILIGCMNGSIRIWK</sequence>
<keyword evidence="3" id="KW-0677">Repeat</keyword>
<dbReference type="Pfam" id="PF00400">
    <property type="entry name" value="WD40"/>
    <property type="match status" value="5"/>
</dbReference>
<evidence type="ECO:0000256" key="4">
    <source>
        <dbReference type="PROSITE-ProRule" id="PRU00221"/>
    </source>
</evidence>
<dbReference type="CDD" id="cd00200">
    <property type="entry name" value="WD40"/>
    <property type="match status" value="1"/>
</dbReference>
<dbReference type="PRINTS" id="PR00320">
    <property type="entry name" value="GPROTEINBRPT"/>
</dbReference>
<feature type="repeat" description="WD" evidence="4">
    <location>
        <begin position="157"/>
        <end position="187"/>
    </location>
</feature>
<protein>
    <submittedName>
        <fullName evidence="5">Uncharacterized protein</fullName>
    </submittedName>
</protein>
<dbReference type="InterPro" id="IPR001680">
    <property type="entry name" value="WD40_rpt"/>
</dbReference>
<dbReference type="GO" id="GO:0043161">
    <property type="term" value="P:proteasome-mediated ubiquitin-dependent protein catabolic process"/>
    <property type="evidence" value="ECO:0007669"/>
    <property type="project" value="TreeGrafter"/>
</dbReference>
<evidence type="ECO:0000313" key="5">
    <source>
        <dbReference type="EMBL" id="RNA20385.1"/>
    </source>
</evidence>
<dbReference type="GO" id="GO:0005737">
    <property type="term" value="C:cytoplasm"/>
    <property type="evidence" value="ECO:0007669"/>
    <property type="project" value="TreeGrafter"/>
</dbReference>
<dbReference type="PANTHER" id="PTHR19849:SF0">
    <property type="entry name" value="PHOSPHOLIPASE A-2-ACTIVATING PROTEIN"/>
    <property type="match status" value="1"/>
</dbReference>
<dbReference type="EMBL" id="REGN01003863">
    <property type="protein sequence ID" value="RNA20385.1"/>
    <property type="molecule type" value="Genomic_DNA"/>
</dbReference>
<comment type="caution">
    <text evidence="5">The sequence shown here is derived from an EMBL/GenBank/DDBJ whole genome shotgun (WGS) entry which is preliminary data.</text>
</comment>
<dbReference type="GO" id="GO:0043130">
    <property type="term" value="F:ubiquitin binding"/>
    <property type="evidence" value="ECO:0007669"/>
    <property type="project" value="TreeGrafter"/>
</dbReference>
<dbReference type="PROSITE" id="PS50294">
    <property type="entry name" value="WD_REPEATS_REGION"/>
    <property type="match status" value="2"/>
</dbReference>
<dbReference type="Gene3D" id="2.130.10.10">
    <property type="entry name" value="YVTN repeat-like/Quinoprotein amine dehydrogenase"/>
    <property type="match status" value="1"/>
</dbReference>
<dbReference type="PANTHER" id="PTHR19849">
    <property type="entry name" value="PHOSPHOLIPASE A-2-ACTIVATING PROTEIN"/>
    <property type="match status" value="1"/>
</dbReference>
<evidence type="ECO:0000256" key="2">
    <source>
        <dbReference type="ARBA" id="ARBA00022574"/>
    </source>
</evidence>
<dbReference type="GO" id="GO:0010992">
    <property type="term" value="P:ubiquitin recycling"/>
    <property type="evidence" value="ECO:0007669"/>
    <property type="project" value="TreeGrafter"/>
</dbReference>
<feature type="repeat" description="WD" evidence="4">
    <location>
        <begin position="278"/>
        <end position="318"/>
    </location>
</feature>
<evidence type="ECO:0000256" key="1">
    <source>
        <dbReference type="ARBA" id="ARBA00022490"/>
    </source>
</evidence>
<dbReference type="InterPro" id="IPR020472">
    <property type="entry name" value="WD40_PAC1"/>
</dbReference>
<dbReference type="STRING" id="10195.A0A3M7RAW6"/>
<organism evidence="5 6">
    <name type="scientific">Brachionus plicatilis</name>
    <name type="common">Marine rotifer</name>
    <name type="synonym">Brachionus muelleri</name>
    <dbReference type="NCBI Taxonomy" id="10195"/>
    <lineage>
        <taxon>Eukaryota</taxon>
        <taxon>Metazoa</taxon>
        <taxon>Spiralia</taxon>
        <taxon>Gnathifera</taxon>
        <taxon>Rotifera</taxon>
        <taxon>Eurotatoria</taxon>
        <taxon>Monogononta</taxon>
        <taxon>Pseudotrocha</taxon>
        <taxon>Ploima</taxon>
        <taxon>Brachionidae</taxon>
        <taxon>Brachionus</taxon>
    </lineage>
</organism>
<gene>
    <name evidence="5" type="ORF">BpHYR1_003272</name>
</gene>
<dbReference type="SUPFAM" id="SSF50978">
    <property type="entry name" value="WD40 repeat-like"/>
    <property type="match status" value="1"/>
</dbReference>
<dbReference type="PROSITE" id="PS00678">
    <property type="entry name" value="WD_REPEATS_1"/>
    <property type="match status" value="1"/>
</dbReference>
<feature type="repeat" description="WD" evidence="4">
    <location>
        <begin position="319"/>
        <end position="359"/>
    </location>
</feature>
<dbReference type="InterPro" id="IPR036322">
    <property type="entry name" value="WD40_repeat_dom_sf"/>
</dbReference>
<evidence type="ECO:0000313" key="6">
    <source>
        <dbReference type="Proteomes" id="UP000276133"/>
    </source>
</evidence>
<dbReference type="AlphaFoldDB" id="A0A3M7RAW6"/>
<dbReference type="OrthoDB" id="674604at2759"/>
<proteinExistence type="predicted"/>
<dbReference type="PROSITE" id="PS50082">
    <property type="entry name" value="WD_REPEATS_2"/>
    <property type="match status" value="3"/>
</dbReference>
<dbReference type="Proteomes" id="UP000276133">
    <property type="component" value="Unassembled WGS sequence"/>
</dbReference>
<reference evidence="5 6" key="1">
    <citation type="journal article" date="2018" name="Sci. Rep.">
        <title>Genomic signatures of local adaptation to the degree of environmental predictability in rotifers.</title>
        <authorList>
            <person name="Franch-Gras L."/>
            <person name="Hahn C."/>
            <person name="Garcia-Roger E.M."/>
            <person name="Carmona M.J."/>
            <person name="Serra M."/>
            <person name="Gomez A."/>
        </authorList>
    </citation>
    <scope>NUCLEOTIDE SEQUENCE [LARGE SCALE GENOMIC DNA]</scope>
    <source>
        <strain evidence="5">HYR1</strain>
    </source>
</reference>
<dbReference type="GO" id="GO:0005634">
    <property type="term" value="C:nucleus"/>
    <property type="evidence" value="ECO:0007669"/>
    <property type="project" value="TreeGrafter"/>
</dbReference>
<keyword evidence="1" id="KW-0963">Cytoplasm</keyword>
<evidence type="ECO:0000256" key="3">
    <source>
        <dbReference type="ARBA" id="ARBA00022737"/>
    </source>
</evidence>
<keyword evidence="2 4" id="KW-0853">WD repeat</keyword>
<keyword evidence="6" id="KW-1185">Reference proteome</keyword>